<dbReference type="AlphaFoldDB" id="A0A5K1K4F7"/>
<reference evidence="2" key="1">
    <citation type="submission" date="2019-10" db="EMBL/GenBank/DDBJ databases">
        <authorList>
            <person name="Nor Muhammad N."/>
        </authorList>
    </citation>
    <scope>NUCLEOTIDE SEQUENCE</scope>
</reference>
<evidence type="ECO:0000256" key="1">
    <source>
        <dbReference type="SAM" id="MobiDB-lite"/>
    </source>
</evidence>
<feature type="region of interest" description="Disordered" evidence="1">
    <location>
        <begin position="341"/>
        <end position="377"/>
    </location>
</feature>
<keyword evidence="2" id="KW-0812">Transmembrane</keyword>
<sequence>MGQYWDMFNVDRREKDLGGGGKLGEFFFDNMSSLYESLRIPRLPKDMDVWLSRGTVAIQPGPIGKLSTEVLEMLFGLLLDDSDPDSSDPNEDFLDCIIFAICCKKLLTIGKRHILHTLVARHARAADCRLICLGGYAYPPDQAPPGMLTDAELEEIATTPDLDEDSYESVEEAIARRCLYNFAGERYKPASMAYWTLFDPFRRTVDEFYILQRQDPTVVRTMFSKLDLEMIRKLGGVGCLAPGLEYAEGPRVLCNTTKGEYVREDTLVWWEVGYTIAMCCDEEHRARLVEGPWAGDRFRIVTVGEMPPLTGGRKWKDVTREVNELLCHLLEGEFPEEYRKLIGSQKDGGEKGVGGKGDGEKEASQQEDSAKENGETV</sequence>
<name>A0A5K1K4F7_9APHY</name>
<keyword evidence="2" id="KW-0472">Membrane</keyword>
<organism evidence="2">
    <name type="scientific">Ganoderma boninense</name>
    <dbReference type="NCBI Taxonomy" id="34458"/>
    <lineage>
        <taxon>Eukaryota</taxon>
        <taxon>Fungi</taxon>
        <taxon>Dikarya</taxon>
        <taxon>Basidiomycota</taxon>
        <taxon>Agaricomycotina</taxon>
        <taxon>Agaricomycetes</taxon>
        <taxon>Polyporales</taxon>
        <taxon>Polyporaceae</taxon>
        <taxon>Ganoderma</taxon>
    </lineage>
</organism>
<protein>
    <submittedName>
        <fullName evidence="2">Major facilitator superfamily multidrug transporter NAG4 (N-acetylglucosamine utilization protein 4) (Transmembrane protein 2)</fullName>
    </submittedName>
</protein>
<dbReference type="EMBL" id="LR728547">
    <property type="protein sequence ID" value="VWP00511.1"/>
    <property type="molecule type" value="Genomic_DNA"/>
</dbReference>
<gene>
    <name evidence="2" type="primary">Q59RG0</name>
</gene>
<accession>A0A5K1K4F7</accession>
<proteinExistence type="predicted"/>
<feature type="compositionally biased region" description="Basic and acidic residues" evidence="1">
    <location>
        <begin position="357"/>
        <end position="377"/>
    </location>
</feature>
<evidence type="ECO:0000313" key="2">
    <source>
        <dbReference type="EMBL" id="VWP00511.1"/>
    </source>
</evidence>